<evidence type="ECO:0000259" key="2">
    <source>
        <dbReference type="Pfam" id="PF16313"/>
    </source>
</evidence>
<gene>
    <name evidence="5" type="ORF">Mal52_58180</name>
</gene>
<organism evidence="5 6">
    <name type="scientific">Symmachiella dynata</name>
    <dbReference type="NCBI Taxonomy" id="2527995"/>
    <lineage>
        <taxon>Bacteria</taxon>
        <taxon>Pseudomonadati</taxon>
        <taxon>Planctomycetota</taxon>
        <taxon>Planctomycetia</taxon>
        <taxon>Planctomycetales</taxon>
        <taxon>Planctomycetaceae</taxon>
        <taxon>Symmachiella</taxon>
    </lineage>
</organism>
<dbReference type="RefSeq" id="WP_197534507.1">
    <property type="nucleotide sequence ID" value="NZ_CP036276.1"/>
</dbReference>
<feature type="signal peptide" evidence="1">
    <location>
        <begin position="1"/>
        <end position="28"/>
    </location>
</feature>
<dbReference type="PANTHER" id="PTHR38478">
    <property type="entry name" value="PEPTIDASE M1A AND M12B"/>
    <property type="match status" value="1"/>
</dbReference>
<feature type="domain" description="DUF5118" evidence="4">
    <location>
        <begin position="43"/>
        <end position="90"/>
    </location>
</feature>
<dbReference type="InterPro" id="IPR033413">
    <property type="entry name" value="DUF5117"/>
</dbReference>
<keyword evidence="1" id="KW-0732">Signal</keyword>
<evidence type="ECO:0000313" key="5">
    <source>
        <dbReference type="EMBL" id="QDU47290.1"/>
    </source>
</evidence>
<evidence type="ECO:0000259" key="4">
    <source>
        <dbReference type="Pfam" id="PF17162"/>
    </source>
</evidence>
<evidence type="ECO:0000256" key="1">
    <source>
        <dbReference type="SAM" id="SignalP"/>
    </source>
</evidence>
<dbReference type="Gene3D" id="3.40.390.10">
    <property type="entry name" value="Collagenase (Catalytic Domain)"/>
    <property type="match status" value="1"/>
</dbReference>
<dbReference type="Pfam" id="PF17162">
    <property type="entry name" value="DUF5118"/>
    <property type="match status" value="1"/>
</dbReference>
<dbReference type="InterPro" id="IPR024079">
    <property type="entry name" value="MetalloPept_cat_dom_sf"/>
</dbReference>
<dbReference type="PANTHER" id="PTHR38478:SF1">
    <property type="entry name" value="ZINC DEPENDENT METALLOPROTEASE DOMAIN LIPOPROTEIN"/>
    <property type="match status" value="1"/>
</dbReference>
<dbReference type="Proteomes" id="UP000319383">
    <property type="component" value="Chromosome"/>
</dbReference>
<dbReference type="EMBL" id="CP036276">
    <property type="protein sequence ID" value="QDU47290.1"/>
    <property type="molecule type" value="Genomic_DNA"/>
</dbReference>
<keyword evidence="6" id="KW-1185">Reference proteome</keyword>
<dbReference type="AlphaFoldDB" id="A0A517ZXU3"/>
<dbReference type="Pfam" id="PF16313">
    <property type="entry name" value="DUF4953"/>
    <property type="match status" value="1"/>
</dbReference>
<sequence length="879" mass="96987" precursor="true">MRVTSFAKRAIVAIAIVPMALWVPAAIAGGESAAKAADTAGKPSYEKILKGATAIEGVVPLYRKGSKLYAEMGPQQLGSEYLVLTSIARGIGKTPLLGGMTWGFDDDWVWRFKKVDDRIQIVRRNIRFRANHGSPESTAVTNAFTDSVLFSLPVITKGPHGGDLVDITKVFMSDLPQISHVLPGFSFAADRSNWAGVKGFKNNVELEVAATYASSGHVKIDTVADTRGVTIHVHYSISRLTPSDYRPRLADDRVGYFVTAVKDYSDNDGDDQFVRLINRWNVQKADPSAKLSPAKKPIVFWIENTVPYKYRQPIREGIAEWNKAFEAAGILNAIEVRQQPDDATWDPEDINYNTFRWMTANAGFAMGPSRINPYTGEILDADIILDADFVKSWSKQIETLTQEDVAGMTGGALDIETYRQQQAEKSAAEHAHHCSNCQGMSHQLALVHSVLPLHAEGERLEELKETAVMQGLKEVVMHEVGHTLGLRHNFKASTFRSLEELQNRELTSQTGLAASVMDYLPTNIVPDKDKQGDYFSTTIGPYDIWAIQYGYAPLPGGPRGEVPLLQAIAARSGEPGLIFATDEDTRGIDPDPDANRFDLGNDLIGYARQRSELVRQLLPKVVERATSDGKGYQRVRPSLNNLLSIQGQAMHFAARYVGGVRMNRSHQGDAGAKNPAEIVSPAQQREALQLLEDSVFSDAAYEIPPELFNHMSPARWSHWGSDVADRSDFPVHETIALWQNRILDQLLSPLTLDRVADNELKTPADQDALTVAELISRLTQSVFSEVDAIQPGEYTARKPAISSLRRNLQRSYLERVSHLVLKQPGDAAVVAAAKIGELQHTIDNLLAGKIELDIYTRSHLQDISLRIGKILDAGISKTA</sequence>
<evidence type="ECO:0008006" key="7">
    <source>
        <dbReference type="Google" id="ProtNLM"/>
    </source>
</evidence>
<dbReference type="GO" id="GO:0008237">
    <property type="term" value="F:metallopeptidase activity"/>
    <property type="evidence" value="ECO:0007669"/>
    <property type="project" value="InterPro"/>
</dbReference>
<evidence type="ECO:0000259" key="3">
    <source>
        <dbReference type="Pfam" id="PF17148"/>
    </source>
</evidence>
<dbReference type="CDD" id="cd04276">
    <property type="entry name" value="ZnMc_MMP_like_2"/>
    <property type="match status" value="1"/>
</dbReference>
<dbReference type="InterPro" id="IPR033428">
    <property type="entry name" value="DUF5118"/>
</dbReference>
<dbReference type="KEGG" id="sdyn:Mal52_58180"/>
<reference evidence="5 6" key="1">
    <citation type="submission" date="2019-02" db="EMBL/GenBank/DDBJ databases">
        <title>Deep-cultivation of Planctomycetes and their phenomic and genomic characterization uncovers novel biology.</title>
        <authorList>
            <person name="Wiegand S."/>
            <person name="Jogler M."/>
            <person name="Boedeker C."/>
            <person name="Pinto D."/>
            <person name="Vollmers J."/>
            <person name="Rivas-Marin E."/>
            <person name="Kohn T."/>
            <person name="Peeters S.H."/>
            <person name="Heuer A."/>
            <person name="Rast P."/>
            <person name="Oberbeckmann S."/>
            <person name="Bunk B."/>
            <person name="Jeske O."/>
            <person name="Meyerdierks A."/>
            <person name="Storesund J.E."/>
            <person name="Kallscheuer N."/>
            <person name="Luecker S."/>
            <person name="Lage O.M."/>
            <person name="Pohl T."/>
            <person name="Merkel B.J."/>
            <person name="Hornburger P."/>
            <person name="Mueller R.-W."/>
            <person name="Bruemmer F."/>
            <person name="Labrenz M."/>
            <person name="Spormann A.M."/>
            <person name="Op den Camp H."/>
            <person name="Overmann J."/>
            <person name="Amann R."/>
            <person name="Jetten M.S.M."/>
            <person name="Mascher T."/>
            <person name="Medema M.H."/>
            <person name="Devos D.P."/>
            <person name="Kaster A.-K."/>
            <person name="Ovreas L."/>
            <person name="Rohde M."/>
            <person name="Galperin M.Y."/>
            <person name="Jogler C."/>
        </authorList>
    </citation>
    <scope>NUCLEOTIDE SEQUENCE [LARGE SCALE GENOMIC DNA]</scope>
    <source>
        <strain evidence="5 6">Mal52</strain>
    </source>
</reference>
<dbReference type="SUPFAM" id="SSF55486">
    <property type="entry name" value="Metalloproteases ('zincins'), catalytic domain"/>
    <property type="match status" value="1"/>
</dbReference>
<protein>
    <recommendedName>
        <fullName evidence="7">DUF5117 domain-containing protein</fullName>
    </recommendedName>
</protein>
<dbReference type="InterPro" id="IPR032534">
    <property type="entry name" value="EcxA_zinc-bd"/>
</dbReference>
<feature type="domain" description="EcxA zinc-binding" evidence="2">
    <location>
        <begin position="464"/>
        <end position="787"/>
    </location>
</feature>
<proteinExistence type="predicted"/>
<feature type="domain" description="DUF5117" evidence="3">
    <location>
        <begin position="109"/>
        <end position="284"/>
    </location>
</feature>
<feature type="chain" id="PRO_5022065975" description="DUF5117 domain-containing protein" evidence="1">
    <location>
        <begin position="29"/>
        <end position="879"/>
    </location>
</feature>
<accession>A0A517ZXU3</accession>
<name>A0A517ZXU3_9PLAN</name>
<dbReference type="Pfam" id="PF17148">
    <property type="entry name" value="DUF5117"/>
    <property type="match status" value="1"/>
</dbReference>
<evidence type="ECO:0000313" key="6">
    <source>
        <dbReference type="Proteomes" id="UP000319383"/>
    </source>
</evidence>
<dbReference type="InterPro" id="IPR034032">
    <property type="entry name" value="Zn_MMP-like_bac"/>
</dbReference>